<sequence length="61" mass="6842">MVLEQLQHILGPYLEELFCNGPEEQSTADLVSEQTLKPESEFKLVEQASLSIEPSRVSEGH</sequence>
<dbReference type="Proteomes" id="UP000031443">
    <property type="component" value="Unassembled WGS sequence"/>
</dbReference>
<evidence type="ECO:0000313" key="2">
    <source>
        <dbReference type="Proteomes" id="UP000031443"/>
    </source>
</evidence>
<accession>M7BJE4</accession>
<keyword evidence="2" id="KW-1185">Reference proteome</keyword>
<dbReference type="AlphaFoldDB" id="M7BJE4"/>
<organism evidence="1 2">
    <name type="scientific">Chelonia mydas</name>
    <name type="common">Green sea-turtle</name>
    <name type="synonym">Chelonia agassizi</name>
    <dbReference type="NCBI Taxonomy" id="8469"/>
    <lineage>
        <taxon>Eukaryota</taxon>
        <taxon>Metazoa</taxon>
        <taxon>Chordata</taxon>
        <taxon>Craniata</taxon>
        <taxon>Vertebrata</taxon>
        <taxon>Euteleostomi</taxon>
        <taxon>Archelosauria</taxon>
        <taxon>Testudinata</taxon>
        <taxon>Testudines</taxon>
        <taxon>Cryptodira</taxon>
        <taxon>Durocryptodira</taxon>
        <taxon>Americhelydia</taxon>
        <taxon>Chelonioidea</taxon>
        <taxon>Cheloniidae</taxon>
        <taxon>Chelonia</taxon>
    </lineage>
</organism>
<gene>
    <name evidence="1" type="ORF">UY3_04815</name>
</gene>
<name>M7BJE4_CHEMY</name>
<dbReference type="EMBL" id="KB520915">
    <property type="protein sequence ID" value="EMP38056.1"/>
    <property type="molecule type" value="Genomic_DNA"/>
</dbReference>
<reference evidence="2" key="1">
    <citation type="journal article" date="2013" name="Nat. Genet.">
        <title>The draft genomes of soft-shell turtle and green sea turtle yield insights into the development and evolution of the turtle-specific body plan.</title>
        <authorList>
            <person name="Wang Z."/>
            <person name="Pascual-Anaya J."/>
            <person name="Zadissa A."/>
            <person name="Li W."/>
            <person name="Niimura Y."/>
            <person name="Huang Z."/>
            <person name="Li C."/>
            <person name="White S."/>
            <person name="Xiong Z."/>
            <person name="Fang D."/>
            <person name="Wang B."/>
            <person name="Ming Y."/>
            <person name="Chen Y."/>
            <person name="Zheng Y."/>
            <person name="Kuraku S."/>
            <person name="Pignatelli M."/>
            <person name="Herrero J."/>
            <person name="Beal K."/>
            <person name="Nozawa M."/>
            <person name="Li Q."/>
            <person name="Wang J."/>
            <person name="Zhang H."/>
            <person name="Yu L."/>
            <person name="Shigenobu S."/>
            <person name="Wang J."/>
            <person name="Liu J."/>
            <person name="Flicek P."/>
            <person name="Searle S."/>
            <person name="Wang J."/>
            <person name="Kuratani S."/>
            <person name="Yin Y."/>
            <person name="Aken B."/>
            <person name="Zhang G."/>
            <person name="Irie N."/>
        </authorList>
    </citation>
    <scope>NUCLEOTIDE SEQUENCE [LARGE SCALE GENOMIC DNA]</scope>
</reference>
<protein>
    <submittedName>
        <fullName evidence="1">Uncharacterized protein</fullName>
    </submittedName>
</protein>
<evidence type="ECO:0000313" key="1">
    <source>
        <dbReference type="EMBL" id="EMP38056.1"/>
    </source>
</evidence>
<proteinExistence type="predicted"/>